<dbReference type="AlphaFoldDB" id="A0AA40AXY1"/>
<organism evidence="2 3">
    <name type="scientific">Lasiosphaeris hirsuta</name>
    <dbReference type="NCBI Taxonomy" id="260670"/>
    <lineage>
        <taxon>Eukaryota</taxon>
        <taxon>Fungi</taxon>
        <taxon>Dikarya</taxon>
        <taxon>Ascomycota</taxon>
        <taxon>Pezizomycotina</taxon>
        <taxon>Sordariomycetes</taxon>
        <taxon>Sordariomycetidae</taxon>
        <taxon>Sordariales</taxon>
        <taxon>Lasiosphaeriaceae</taxon>
        <taxon>Lasiosphaeris</taxon>
    </lineage>
</organism>
<name>A0AA40AXY1_9PEZI</name>
<dbReference type="Proteomes" id="UP001172102">
    <property type="component" value="Unassembled WGS sequence"/>
</dbReference>
<reference evidence="2" key="1">
    <citation type="submission" date="2023-06" db="EMBL/GenBank/DDBJ databases">
        <title>Genome-scale phylogeny and comparative genomics of the fungal order Sordariales.</title>
        <authorList>
            <consortium name="Lawrence Berkeley National Laboratory"/>
            <person name="Hensen N."/>
            <person name="Bonometti L."/>
            <person name="Westerberg I."/>
            <person name="Brannstrom I.O."/>
            <person name="Guillou S."/>
            <person name="Cros-Aarteil S."/>
            <person name="Calhoun S."/>
            <person name="Haridas S."/>
            <person name="Kuo A."/>
            <person name="Mondo S."/>
            <person name="Pangilinan J."/>
            <person name="Riley R."/>
            <person name="Labutti K."/>
            <person name="Andreopoulos B."/>
            <person name="Lipzen A."/>
            <person name="Chen C."/>
            <person name="Yanf M."/>
            <person name="Daum C."/>
            <person name="Ng V."/>
            <person name="Clum A."/>
            <person name="Steindorff A."/>
            <person name="Ohm R."/>
            <person name="Martin F."/>
            <person name="Silar P."/>
            <person name="Natvig D."/>
            <person name="Lalanne C."/>
            <person name="Gautier V."/>
            <person name="Ament-Velasquez S.L."/>
            <person name="Kruys A."/>
            <person name="Hutchinson M.I."/>
            <person name="Powell A.J."/>
            <person name="Barry K."/>
            <person name="Miller A.N."/>
            <person name="Grigoriev I.V."/>
            <person name="Debuchy R."/>
            <person name="Gladieux P."/>
            <person name="Thoren M.H."/>
            <person name="Johannesson H."/>
        </authorList>
    </citation>
    <scope>NUCLEOTIDE SEQUENCE</scope>
    <source>
        <strain evidence="2">SMH4607-1</strain>
    </source>
</reference>
<dbReference type="PANTHER" id="PTHR38846:SF1">
    <property type="entry name" value="C3H1-TYPE DOMAIN-CONTAINING PROTEIN"/>
    <property type="match status" value="1"/>
</dbReference>
<protein>
    <submittedName>
        <fullName evidence="2">Uncharacterized protein</fullName>
    </submittedName>
</protein>
<feature type="region of interest" description="Disordered" evidence="1">
    <location>
        <begin position="1"/>
        <end position="23"/>
    </location>
</feature>
<dbReference type="EMBL" id="JAUKUA010000002">
    <property type="protein sequence ID" value="KAK0724052.1"/>
    <property type="molecule type" value="Genomic_DNA"/>
</dbReference>
<dbReference type="PANTHER" id="PTHR38846">
    <property type="entry name" value="C3H1-TYPE DOMAIN-CONTAINING PROTEIN"/>
    <property type="match status" value="1"/>
</dbReference>
<evidence type="ECO:0000313" key="3">
    <source>
        <dbReference type="Proteomes" id="UP001172102"/>
    </source>
</evidence>
<keyword evidence="3" id="KW-1185">Reference proteome</keyword>
<accession>A0AA40AXY1</accession>
<feature type="compositionally biased region" description="Basic residues" evidence="1">
    <location>
        <begin position="220"/>
        <end position="240"/>
    </location>
</feature>
<feature type="region of interest" description="Disordered" evidence="1">
    <location>
        <begin position="75"/>
        <end position="100"/>
    </location>
</feature>
<sequence length="240" mass="26567">MEIIDLTGCDSEPDTDATMPPPASQSHFAKFANFTPQENAPFKQEFARLASSQEWKRGSREYTRQRTIAMREELSTHYFPSSQPPPALGGIPEDDDDDDDKAAILLHGSPQKVELTDEEILQGFQDLCAEVGIARGAAVDECKRALKATLVNIVDLIDARRVPGTKVQVWTDFEAFRRYTRDPDNRISLAEATEGPGFLASLLQVIKMPGEKMGKSTGGRGRRGHQVKGGRVRKGKARRV</sequence>
<proteinExistence type="predicted"/>
<evidence type="ECO:0000313" key="2">
    <source>
        <dbReference type="EMBL" id="KAK0724052.1"/>
    </source>
</evidence>
<feature type="region of interest" description="Disordered" evidence="1">
    <location>
        <begin position="211"/>
        <end position="240"/>
    </location>
</feature>
<evidence type="ECO:0000256" key="1">
    <source>
        <dbReference type="SAM" id="MobiDB-lite"/>
    </source>
</evidence>
<comment type="caution">
    <text evidence="2">The sequence shown here is derived from an EMBL/GenBank/DDBJ whole genome shotgun (WGS) entry which is preliminary data.</text>
</comment>
<gene>
    <name evidence="2" type="ORF">B0H67DRAFT_656167</name>
</gene>